<dbReference type="EMBL" id="GGEC01024939">
    <property type="protein sequence ID" value="MBX05423.1"/>
    <property type="molecule type" value="Transcribed_RNA"/>
</dbReference>
<evidence type="ECO:0000313" key="1">
    <source>
        <dbReference type="EMBL" id="MBX05423.1"/>
    </source>
</evidence>
<accession>A0A2P2KIA9</accession>
<protein>
    <submittedName>
        <fullName evidence="1">Uncharacterized protein</fullName>
    </submittedName>
</protein>
<sequence>MGLRKLQFPITLELTSQA</sequence>
<reference evidence="1" key="1">
    <citation type="submission" date="2018-02" db="EMBL/GenBank/DDBJ databases">
        <title>Rhizophora mucronata_Transcriptome.</title>
        <authorList>
            <person name="Meera S.P."/>
            <person name="Sreeshan A."/>
            <person name="Augustine A."/>
        </authorList>
    </citation>
    <scope>NUCLEOTIDE SEQUENCE</scope>
    <source>
        <tissue evidence="1">Leaf</tissue>
    </source>
</reference>
<dbReference type="AlphaFoldDB" id="A0A2P2KIA9"/>
<organism evidence="1">
    <name type="scientific">Rhizophora mucronata</name>
    <name type="common">Asiatic mangrove</name>
    <dbReference type="NCBI Taxonomy" id="61149"/>
    <lineage>
        <taxon>Eukaryota</taxon>
        <taxon>Viridiplantae</taxon>
        <taxon>Streptophyta</taxon>
        <taxon>Embryophyta</taxon>
        <taxon>Tracheophyta</taxon>
        <taxon>Spermatophyta</taxon>
        <taxon>Magnoliopsida</taxon>
        <taxon>eudicotyledons</taxon>
        <taxon>Gunneridae</taxon>
        <taxon>Pentapetalae</taxon>
        <taxon>rosids</taxon>
        <taxon>fabids</taxon>
        <taxon>Malpighiales</taxon>
        <taxon>Rhizophoraceae</taxon>
        <taxon>Rhizophora</taxon>
    </lineage>
</organism>
<name>A0A2P2KIA9_RHIMU</name>
<proteinExistence type="predicted"/>